<evidence type="ECO:0000313" key="3">
    <source>
        <dbReference type="EMBL" id="KAJ1158567.1"/>
    </source>
</evidence>
<keyword evidence="2" id="KW-1133">Transmembrane helix</keyword>
<sequence>MVTLDPAGHTASRITIPWLWLTMLCLLGLLLVTLVVQPGGVLISLVCLVMDRTQRLKDDASAVAPQDRIKQDAEDVSHFDSKFDKRLTAINATGEPLEAPLLTGDDPLSDSQTHRKRNEREATPLLGRGGLCACPRSFPSPQGPLLPWERRGSQIFARLASVRRPPSLQVPPRLSPRARAVVHSLYLVRAEPGNPGSWGRRRPPCCHGNGERCPR</sequence>
<organism evidence="3 4">
    <name type="scientific">Pleurodeles waltl</name>
    <name type="common">Iberian ribbed newt</name>
    <dbReference type="NCBI Taxonomy" id="8319"/>
    <lineage>
        <taxon>Eukaryota</taxon>
        <taxon>Metazoa</taxon>
        <taxon>Chordata</taxon>
        <taxon>Craniata</taxon>
        <taxon>Vertebrata</taxon>
        <taxon>Euteleostomi</taxon>
        <taxon>Amphibia</taxon>
        <taxon>Batrachia</taxon>
        <taxon>Caudata</taxon>
        <taxon>Salamandroidea</taxon>
        <taxon>Salamandridae</taxon>
        <taxon>Pleurodelinae</taxon>
        <taxon>Pleurodeles</taxon>
    </lineage>
</organism>
<feature type="transmembrane region" description="Helical" evidence="2">
    <location>
        <begin position="20"/>
        <end position="49"/>
    </location>
</feature>
<evidence type="ECO:0000313" key="4">
    <source>
        <dbReference type="Proteomes" id="UP001066276"/>
    </source>
</evidence>
<proteinExistence type="predicted"/>
<feature type="region of interest" description="Disordered" evidence="1">
    <location>
        <begin position="96"/>
        <end position="122"/>
    </location>
</feature>
<keyword evidence="2" id="KW-0812">Transmembrane</keyword>
<evidence type="ECO:0000256" key="1">
    <source>
        <dbReference type="SAM" id="MobiDB-lite"/>
    </source>
</evidence>
<evidence type="ECO:0000256" key="2">
    <source>
        <dbReference type="SAM" id="Phobius"/>
    </source>
</evidence>
<protein>
    <submittedName>
        <fullName evidence="3">Uncharacterized protein</fullName>
    </submittedName>
</protein>
<dbReference type="Proteomes" id="UP001066276">
    <property type="component" value="Chromosome 5"/>
</dbReference>
<keyword evidence="4" id="KW-1185">Reference proteome</keyword>
<reference evidence="3" key="1">
    <citation type="journal article" date="2022" name="bioRxiv">
        <title>Sequencing and chromosome-scale assembly of the giantPleurodeles waltlgenome.</title>
        <authorList>
            <person name="Brown T."/>
            <person name="Elewa A."/>
            <person name="Iarovenko S."/>
            <person name="Subramanian E."/>
            <person name="Araus A.J."/>
            <person name="Petzold A."/>
            <person name="Susuki M."/>
            <person name="Suzuki K.-i.T."/>
            <person name="Hayashi T."/>
            <person name="Toyoda A."/>
            <person name="Oliveira C."/>
            <person name="Osipova E."/>
            <person name="Leigh N.D."/>
            <person name="Simon A."/>
            <person name="Yun M.H."/>
        </authorList>
    </citation>
    <scope>NUCLEOTIDE SEQUENCE</scope>
    <source>
        <strain evidence="3">20211129_DDA</strain>
        <tissue evidence="3">Liver</tissue>
    </source>
</reference>
<dbReference type="AlphaFoldDB" id="A0AAV7S3C5"/>
<name>A0AAV7S3C5_PLEWA</name>
<accession>A0AAV7S3C5</accession>
<gene>
    <name evidence="3" type="ORF">NDU88_011255</name>
</gene>
<comment type="caution">
    <text evidence="3">The sequence shown here is derived from an EMBL/GenBank/DDBJ whole genome shotgun (WGS) entry which is preliminary data.</text>
</comment>
<dbReference type="EMBL" id="JANPWB010000009">
    <property type="protein sequence ID" value="KAJ1158567.1"/>
    <property type="molecule type" value="Genomic_DNA"/>
</dbReference>
<keyword evidence="2" id="KW-0472">Membrane</keyword>